<name>A0A3E0A4F4_9ACTN</name>
<dbReference type="Pfam" id="PF04471">
    <property type="entry name" value="Mrr_cat"/>
    <property type="match status" value="1"/>
</dbReference>
<dbReference type="InterPro" id="IPR011335">
    <property type="entry name" value="Restrct_endonuc-II-like"/>
</dbReference>
<accession>A0A3E0A4F4</accession>
<dbReference type="Proteomes" id="UP000256913">
    <property type="component" value="Unassembled WGS sequence"/>
</dbReference>
<dbReference type="PANTHER" id="PTHR30015:SF7">
    <property type="entry name" value="TYPE IV METHYL-DIRECTED RESTRICTION ENZYME ECOKMRR"/>
    <property type="match status" value="1"/>
</dbReference>
<evidence type="ECO:0000313" key="3">
    <source>
        <dbReference type="Proteomes" id="UP000256913"/>
    </source>
</evidence>
<keyword evidence="2" id="KW-0378">Hydrolase</keyword>
<gene>
    <name evidence="2" type="ORF">DFJ67_7291</name>
</gene>
<reference evidence="2 3" key="1">
    <citation type="submission" date="2018-08" db="EMBL/GenBank/DDBJ databases">
        <title>Sequencing the genomes of 1000 actinobacteria strains.</title>
        <authorList>
            <person name="Klenk H.-P."/>
        </authorList>
    </citation>
    <scope>NUCLEOTIDE SEQUENCE [LARGE SCALE GENOMIC DNA]</scope>
    <source>
        <strain evidence="2 3">DSM 44099</strain>
    </source>
</reference>
<dbReference type="EMBL" id="QUMQ01000001">
    <property type="protein sequence ID" value="REG01211.1"/>
    <property type="molecule type" value="Genomic_DNA"/>
</dbReference>
<keyword evidence="2" id="KW-0540">Nuclease</keyword>
<proteinExistence type="predicted"/>
<sequence length="146" mass="16517">MAKPRIDDEAVRLLAHHPELLYTLSPRQFEEIVADILVRSGFNHVHLTPPSRDGGVDIYAKKDDLVGTSLYLVECKLWRPENPVGRPVLQKLYGVLADKRANKAVVVATTRFTKDAREWAADKPYQMALRDYDAVTTWLGQCLDEG</sequence>
<evidence type="ECO:0000313" key="2">
    <source>
        <dbReference type="EMBL" id="REG01211.1"/>
    </source>
</evidence>
<dbReference type="InterPro" id="IPR052906">
    <property type="entry name" value="Type_IV_Methyl-Rstrct_Enzyme"/>
</dbReference>
<dbReference type="SUPFAM" id="SSF52980">
    <property type="entry name" value="Restriction endonuclease-like"/>
    <property type="match status" value="1"/>
</dbReference>
<dbReference type="Gene3D" id="3.40.1350.10">
    <property type="match status" value="1"/>
</dbReference>
<keyword evidence="2" id="KW-0255">Endonuclease</keyword>
<keyword evidence="3" id="KW-1185">Reference proteome</keyword>
<comment type="caution">
    <text evidence="2">The sequence shown here is derived from an EMBL/GenBank/DDBJ whole genome shotgun (WGS) entry which is preliminary data.</text>
</comment>
<dbReference type="GO" id="GO:0003677">
    <property type="term" value="F:DNA binding"/>
    <property type="evidence" value="ECO:0007669"/>
    <property type="project" value="InterPro"/>
</dbReference>
<dbReference type="PANTHER" id="PTHR30015">
    <property type="entry name" value="MRR RESTRICTION SYSTEM PROTEIN"/>
    <property type="match status" value="1"/>
</dbReference>
<dbReference type="GO" id="GO:0015666">
    <property type="term" value="F:restriction endodeoxyribonuclease activity"/>
    <property type="evidence" value="ECO:0007669"/>
    <property type="project" value="TreeGrafter"/>
</dbReference>
<evidence type="ECO:0000259" key="1">
    <source>
        <dbReference type="Pfam" id="PF04471"/>
    </source>
</evidence>
<feature type="domain" description="Restriction endonuclease type IV Mrr" evidence="1">
    <location>
        <begin position="22"/>
        <end position="138"/>
    </location>
</feature>
<dbReference type="GO" id="GO:0009307">
    <property type="term" value="P:DNA restriction-modification system"/>
    <property type="evidence" value="ECO:0007669"/>
    <property type="project" value="InterPro"/>
</dbReference>
<dbReference type="InterPro" id="IPR011856">
    <property type="entry name" value="tRNA_endonuc-like_dom_sf"/>
</dbReference>
<dbReference type="AlphaFoldDB" id="A0A3E0A4F4"/>
<dbReference type="InterPro" id="IPR007560">
    <property type="entry name" value="Restrct_endonuc_IV_Mrr"/>
</dbReference>
<protein>
    <submittedName>
        <fullName evidence="2">Restriction endonuclease</fullName>
    </submittedName>
</protein>
<organism evidence="2 3">
    <name type="scientific">Asanoa ferruginea</name>
    <dbReference type="NCBI Taxonomy" id="53367"/>
    <lineage>
        <taxon>Bacteria</taxon>
        <taxon>Bacillati</taxon>
        <taxon>Actinomycetota</taxon>
        <taxon>Actinomycetes</taxon>
        <taxon>Micromonosporales</taxon>
        <taxon>Micromonosporaceae</taxon>
        <taxon>Asanoa</taxon>
    </lineage>
</organism>